<sequence>MFRYQLRSLAVFCMAICMLILSCKKDEVSSSNFVKDIAGDMVMVATYADKGGNLYITGNFSGVVTLDSITLTSKGDYDILIAKYDHLGNIIWAKSAGSTDKEEAADIVVDNMGNIYIAGNFYGNTTFENNSLLSNGDKDVFWAKYDSEAKLLWAKSAGGIGKDEARSLATDISGRPYLTGAFSETVTFGSSLVTSHGGTDIFVAKLDDLGSVQWVKQMGDSGNDSGCGIAVDGLGNIFVAGFFVESATLGNLTYTSYGGKEGFLVKLNADGEVKVVHTANGFKDDEFQSIVVDKSNNVYVTGYFTESADFDGITYFSAGDADMCIMRLDTTGAMIWQRTSGGAGKDISYGITLDRMDNVYITGYFNGSAKFGNVTVASSGEDDVFVAKYSDLGDIQWIRQAGSSSIDSGNDVAASPDNSVYIAGHHTNDIVIDGITLTGNGPFLWKMEQ</sequence>
<reference evidence="2" key="1">
    <citation type="submission" date="2023-05" db="EMBL/GenBank/DDBJ databases">
        <authorList>
            <person name="Zhang X."/>
        </authorList>
    </citation>
    <scope>NUCLEOTIDE SEQUENCE</scope>
    <source>
        <strain evidence="2">BD1B2-1</strain>
    </source>
</reference>
<dbReference type="Proteomes" id="UP001232063">
    <property type="component" value="Unassembled WGS sequence"/>
</dbReference>
<comment type="caution">
    <text evidence="2">The sequence shown here is derived from an EMBL/GenBank/DDBJ whole genome shotgun (WGS) entry which is preliminary data.</text>
</comment>
<dbReference type="RefSeq" id="WP_314520154.1">
    <property type="nucleotide sequence ID" value="NZ_JASJOU010000030.1"/>
</dbReference>
<keyword evidence="3" id="KW-1185">Reference proteome</keyword>
<dbReference type="SUPFAM" id="SSF50998">
    <property type="entry name" value="Quinoprotein alcohol dehydrogenase-like"/>
    <property type="match status" value="1"/>
</dbReference>
<accession>A0AAE3REN6</accession>
<dbReference type="InterPro" id="IPR011042">
    <property type="entry name" value="6-blade_b-propeller_TolB-like"/>
</dbReference>
<dbReference type="PROSITE" id="PS51257">
    <property type="entry name" value="PROKAR_LIPOPROTEIN"/>
    <property type="match status" value="1"/>
</dbReference>
<dbReference type="EMBL" id="JASJOU010000030">
    <property type="protein sequence ID" value="MDJ1506873.1"/>
    <property type="molecule type" value="Genomic_DNA"/>
</dbReference>
<evidence type="ECO:0000313" key="2">
    <source>
        <dbReference type="EMBL" id="MDJ1506873.1"/>
    </source>
</evidence>
<dbReference type="InterPro" id="IPR010620">
    <property type="entry name" value="SBBP_repeat"/>
</dbReference>
<dbReference type="InterPro" id="IPR011047">
    <property type="entry name" value="Quinoprotein_ADH-like_sf"/>
</dbReference>
<proteinExistence type="predicted"/>
<dbReference type="InterPro" id="IPR052918">
    <property type="entry name" value="Motility_Chemotaxis_Reg"/>
</dbReference>
<dbReference type="PANTHER" id="PTHR35580">
    <property type="entry name" value="CELL SURFACE GLYCOPROTEIN (S-LAYER PROTEIN)-LIKE PROTEIN"/>
    <property type="match status" value="1"/>
</dbReference>
<organism evidence="2 3">
    <name type="scientific">Xanthocytophaga agilis</name>
    <dbReference type="NCBI Taxonomy" id="3048010"/>
    <lineage>
        <taxon>Bacteria</taxon>
        <taxon>Pseudomonadati</taxon>
        <taxon>Bacteroidota</taxon>
        <taxon>Cytophagia</taxon>
        <taxon>Cytophagales</taxon>
        <taxon>Rhodocytophagaceae</taxon>
        <taxon>Xanthocytophaga</taxon>
    </lineage>
</organism>
<evidence type="ECO:0000313" key="3">
    <source>
        <dbReference type="Proteomes" id="UP001232063"/>
    </source>
</evidence>
<name>A0AAE3REN6_9BACT</name>
<dbReference type="AlphaFoldDB" id="A0AAE3REN6"/>
<protein>
    <submittedName>
        <fullName evidence="2">SBBP repeat-containing protein</fullName>
    </submittedName>
</protein>
<feature type="chain" id="PRO_5042225789" evidence="1">
    <location>
        <begin position="26"/>
        <end position="449"/>
    </location>
</feature>
<gene>
    <name evidence="2" type="ORF">QNI22_39920</name>
</gene>
<evidence type="ECO:0000256" key="1">
    <source>
        <dbReference type="SAM" id="SignalP"/>
    </source>
</evidence>
<dbReference type="Gene3D" id="2.120.10.30">
    <property type="entry name" value="TolB, C-terminal domain"/>
    <property type="match status" value="1"/>
</dbReference>
<keyword evidence="1" id="KW-0732">Signal</keyword>
<dbReference type="PANTHER" id="PTHR35580:SF1">
    <property type="entry name" value="PHYTASE-LIKE DOMAIN-CONTAINING PROTEIN"/>
    <property type="match status" value="1"/>
</dbReference>
<feature type="signal peptide" evidence="1">
    <location>
        <begin position="1"/>
        <end position="25"/>
    </location>
</feature>
<dbReference type="Pfam" id="PF06739">
    <property type="entry name" value="SBBP"/>
    <property type="match status" value="1"/>
</dbReference>